<sequence length="78" mass="8452">MGDTSKGKKANGFSKFAPTGATAIFTGYTTEFVGRAWDLEEDKSLVRKMALNCSEAPWMSMSRMAVEQVGVGADLVRN</sequence>
<comment type="caution">
    <text evidence="1">The sequence shown here is derived from an EMBL/GenBank/DDBJ whole genome shotgun (WGS) entry which is preliminary data.</text>
</comment>
<keyword evidence="2" id="KW-1185">Reference proteome</keyword>
<organism evidence="1 2">
    <name type="scientific">Papaver atlanticum</name>
    <dbReference type="NCBI Taxonomy" id="357466"/>
    <lineage>
        <taxon>Eukaryota</taxon>
        <taxon>Viridiplantae</taxon>
        <taxon>Streptophyta</taxon>
        <taxon>Embryophyta</taxon>
        <taxon>Tracheophyta</taxon>
        <taxon>Spermatophyta</taxon>
        <taxon>Magnoliopsida</taxon>
        <taxon>Ranunculales</taxon>
        <taxon>Papaveraceae</taxon>
        <taxon>Papaveroideae</taxon>
        <taxon>Papaver</taxon>
    </lineage>
</organism>
<dbReference type="Proteomes" id="UP001202328">
    <property type="component" value="Unassembled WGS sequence"/>
</dbReference>
<dbReference type="EMBL" id="JAJJMB010006586">
    <property type="protein sequence ID" value="KAI3934279.1"/>
    <property type="molecule type" value="Genomic_DNA"/>
</dbReference>
<name>A0AAD4T0T5_9MAGN</name>
<gene>
    <name evidence="1" type="ORF">MKW98_009260</name>
</gene>
<dbReference type="AlphaFoldDB" id="A0AAD4T0T5"/>
<accession>A0AAD4T0T5</accession>
<evidence type="ECO:0000313" key="2">
    <source>
        <dbReference type="Proteomes" id="UP001202328"/>
    </source>
</evidence>
<evidence type="ECO:0000313" key="1">
    <source>
        <dbReference type="EMBL" id="KAI3934279.1"/>
    </source>
</evidence>
<reference evidence="1" key="1">
    <citation type="submission" date="2022-04" db="EMBL/GenBank/DDBJ databases">
        <title>A functionally conserved STORR gene fusion in Papaver species that diverged 16.8 million years ago.</title>
        <authorList>
            <person name="Catania T."/>
        </authorList>
    </citation>
    <scope>NUCLEOTIDE SEQUENCE</scope>
    <source>
        <strain evidence="1">S-188037</strain>
    </source>
</reference>
<protein>
    <submittedName>
        <fullName evidence="1">Uncharacterized protein</fullName>
    </submittedName>
</protein>
<proteinExistence type="predicted"/>